<feature type="region of interest" description="Disordered" evidence="1">
    <location>
        <begin position="86"/>
        <end position="191"/>
    </location>
</feature>
<organism evidence="3 4">
    <name type="scientific">Dermatophagoides pteronyssinus</name>
    <name type="common">European house dust mite</name>
    <dbReference type="NCBI Taxonomy" id="6956"/>
    <lineage>
        <taxon>Eukaryota</taxon>
        <taxon>Metazoa</taxon>
        <taxon>Ecdysozoa</taxon>
        <taxon>Arthropoda</taxon>
        <taxon>Chelicerata</taxon>
        <taxon>Arachnida</taxon>
        <taxon>Acari</taxon>
        <taxon>Acariformes</taxon>
        <taxon>Sarcoptiformes</taxon>
        <taxon>Astigmata</taxon>
        <taxon>Psoroptidia</taxon>
        <taxon>Analgoidea</taxon>
        <taxon>Pyroglyphidae</taxon>
        <taxon>Dermatophagoidinae</taxon>
        <taxon>Dermatophagoides</taxon>
    </lineage>
</organism>
<comment type="caution">
    <text evidence="3">The sequence shown here is derived from an EMBL/GenBank/DDBJ whole genome shotgun (WGS) entry which is preliminary data.</text>
</comment>
<feature type="compositionally biased region" description="Basic residues" evidence="1">
    <location>
        <begin position="777"/>
        <end position="790"/>
    </location>
</feature>
<proteinExistence type="predicted"/>
<feature type="compositionally biased region" description="Low complexity" evidence="1">
    <location>
        <begin position="319"/>
        <end position="329"/>
    </location>
</feature>
<feature type="region of interest" description="Disordered" evidence="1">
    <location>
        <begin position="564"/>
        <end position="610"/>
    </location>
</feature>
<protein>
    <recommendedName>
        <fullName evidence="2">DUF7153 domain-containing protein</fullName>
    </recommendedName>
</protein>
<keyword evidence="4" id="KW-1185">Reference proteome</keyword>
<dbReference type="Pfam" id="PF23672">
    <property type="entry name" value="DUF7153"/>
    <property type="match status" value="1"/>
</dbReference>
<feature type="domain" description="DUF7153" evidence="2">
    <location>
        <begin position="566"/>
        <end position="727"/>
    </location>
</feature>
<dbReference type="PANTHER" id="PTHR22198:SF1">
    <property type="entry name" value="FERM DOMAIN-CONTAINING PROTEIN"/>
    <property type="match status" value="1"/>
</dbReference>
<feature type="compositionally biased region" description="Low complexity" evidence="1">
    <location>
        <begin position="588"/>
        <end position="598"/>
    </location>
</feature>
<feature type="compositionally biased region" description="Low complexity" evidence="1">
    <location>
        <begin position="409"/>
        <end position="432"/>
    </location>
</feature>
<feature type="compositionally biased region" description="Low complexity" evidence="1">
    <location>
        <begin position="15"/>
        <end position="30"/>
    </location>
</feature>
<gene>
    <name evidence="3" type="ORF">DERP_003086</name>
</gene>
<reference evidence="3 4" key="1">
    <citation type="journal article" date="2018" name="J. Allergy Clin. Immunol.">
        <title>High-quality assembly of Dermatophagoides pteronyssinus genome and transcriptome reveals a wide range of novel allergens.</title>
        <authorList>
            <person name="Liu X.Y."/>
            <person name="Yang K.Y."/>
            <person name="Wang M.Q."/>
            <person name="Kwok J.S."/>
            <person name="Zeng X."/>
            <person name="Yang Z."/>
            <person name="Xiao X.J."/>
            <person name="Lau C.P."/>
            <person name="Li Y."/>
            <person name="Huang Z.M."/>
            <person name="Ba J.G."/>
            <person name="Yim A.K."/>
            <person name="Ouyang C.Y."/>
            <person name="Ngai S.M."/>
            <person name="Chan T.F."/>
            <person name="Leung E.L."/>
            <person name="Liu L."/>
            <person name="Liu Z.G."/>
            <person name="Tsui S.K."/>
        </authorList>
    </citation>
    <scope>NUCLEOTIDE SEQUENCE [LARGE SCALE GENOMIC DNA]</scope>
    <source>
        <strain evidence="3">Derp</strain>
    </source>
</reference>
<feature type="region of interest" description="Disordered" evidence="1">
    <location>
        <begin position="12"/>
        <end position="59"/>
    </location>
</feature>
<dbReference type="EMBL" id="NJHN03000036">
    <property type="protein sequence ID" value="KAH9422410.1"/>
    <property type="molecule type" value="Genomic_DNA"/>
</dbReference>
<feature type="region of interest" description="Disordered" evidence="1">
    <location>
        <begin position="468"/>
        <end position="493"/>
    </location>
</feature>
<evidence type="ECO:0000256" key="1">
    <source>
        <dbReference type="SAM" id="MobiDB-lite"/>
    </source>
</evidence>
<evidence type="ECO:0000313" key="3">
    <source>
        <dbReference type="EMBL" id="KAH9422410.1"/>
    </source>
</evidence>
<sequence length="801" mass="91827">MSKHINTHLFFHMNDSSSSKQKDSGQSSSSTGGGGTKTKKPSTLISGYEIDTNPPLPSESGDYYDYYTNYGIPEYYGQLSPSAISPPPYAYYNHDYPENQQQQPPQQQRQQSSSYYCFDRNPSDYEYYDTQADHHHHHQSTNNYQQNDQQRRFEQHNNNNNHDNNQYNNRIYDDYSGNSEHQHLNNHHQQRGQSLAFNYPVSNNNGYNNNNNYHNHLQAPLISPPIYDPKRPSPLSNIPGGGVSDFNHWSHPLPSSSYRNNNDHHHRGLSTFAHKLHRITFVEACIFQPPDLPSPVRAIGGGAGAGAGGQRSQPPPPLSLQQQQQQQQPAPTLPMILQQGERSPTSTGGTQYYQEWTSKHMRHLCSRFEKPNQQQLLMNVERKSKYPFIILCTPEQTTTMSQSLLLSKSSSSSCSSSTATTTGTTTIKTSNTGNRYHRELSHNSAYNFNDNDNDDLIGGNDLADDLGDDDCLDDDDDQRLMGGGGGGGGRDDHEHWITQKQRDSVNSHYLPPPPPPLLMPHIWPEIRYIDGLYTVCASIVRPGSGVPCEFDEYFYSDINNTPSLFDQNHQQQQQGKHISFQDMTAKQSSSSSSSTTTTANHQNHDMKHPLSRPAGYIVSAFATFPGEDSDRLEKNWLFWTGARILYKYLPTCVGLRRLIFLKRCPDMYREDLMINHHQQSKMKPTIFTGFTYVLLCECFNLKESYIASVCTTIDQLRARCCGYSALYLTHFQQKIQQQQQQYHHPQQQQQQQQYHHYPQQQQFHPHHLQQQQQHPHYSQHHHHQIPRHHRSTSDFNEYNGD</sequence>
<feature type="compositionally biased region" description="Low complexity" evidence="1">
    <location>
        <begin position="156"/>
        <end position="169"/>
    </location>
</feature>
<accession>A0ABQ8JJ40</accession>
<feature type="region of interest" description="Disordered" evidence="1">
    <location>
        <begin position="409"/>
        <end position="434"/>
    </location>
</feature>
<feature type="region of interest" description="Disordered" evidence="1">
    <location>
        <begin position="296"/>
        <end position="331"/>
    </location>
</feature>
<dbReference type="Proteomes" id="UP000887458">
    <property type="component" value="Unassembled WGS sequence"/>
</dbReference>
<dbReference type="PANTHER" id="PTHR22198">
    <property type="entry name" value="FERM DOMAIN-CONTAINING PROTEIN"/>
    <property type="match status" value="1"/>
</dbReference>
<feature type="region of interest" description="Disordered" evidence="1">
    <location>
        <begin position="739"/>
        <end position="801"/>
    </location>
</feature>
<feature type="compositionally biased region" description="Low complexity" evidence="1">
    <location>
        <begin position="100"/>
        <end position="114"/>
    </location>
</feature>
<reference evidence="3 4" key="2">
    <citation type="journal article" date="2022" name="Mol. Biol. Evol.">
        <title>Comparative Genomics Reveals Insights into the Divergent Evolution of Astigmatic Mites and Household Pest Adaptations.</title>
        <authorList>
            <person name="Xiong Q."/>
            <person name="Wan A.T."/>
            <person name="Liu X."/>
            <person name="Fung C.S."/>
            <person name="Xiao X."/>
            <person name="Malainual N."/>
            <person name="Hou J."/>
            <person name="Wang L."/>
            <person name="Wang M."/>
            <person name="Yang K.Y."/>
            <person name="Cui Y."/>
            <person name="Leung E.L."/>
            <person name="Nong W."/>
            <person name="Shin S.K."/>
            <person name="Au S.W."/>
            <person name="Jeong K.Y."/>
            <person name="Chew F.T."/>
            <person name="Hui J.H."/>
            <person name="Leung T.F."/>
            <person name="Tungtrongchitr A."/>
            <person name="Zhong N."/>
            <person name="Liu Z."/>
            <person name="Tsui S.K."/>
        </authorList>
    </citation>
    <scope>NUCLEOTIDE SEQUENCE [LARGE SCALE GENOMIC DNA]</scope>
    <source>
        <strain evidence="3">Derp</strain>
    </source>
</reference>
<feature type="compositionally biased region" description="Gly residues" evidence="1">
    <location>
        <begin position="299"/>
        <end position="309"/>
    </location>
</feature>
<evidence type="ECO:0000259" key="2">
    <source>
        <dbReference type="Pfam" id="PF23672"/>
    </source>
</evidence>
<name>A0ABQ8JJ40_DERPT</name>
<feature type="compositionally biased region" description="Acidic residues" evidence="1">
    <location>
        <begin position="468"/>
        <end position="477"/>
    </location>
</feature>
<dbReference type="InterPro" id="IPR055577">
    <property type="entry name" value="DUF7153"/>
</dbReference>
<feature type="compositionally biased region" description="Low complexity" evidence="1">
    <location>
        <begin position="739"/>
        <end position="776"/>
    </location>
</feature>
<evidence type="ECO:0000313" key="4">
    <source>
        <dbReference type="Proteomes" id="UP000887458"/>
    </source>
</evidence>